<dbReference type="Pfam" id="PF13624">
    <property type="entry name" value="SurA_N_3"/>
    <property type="match status" value="1"/>
</dbReference>
<evidence type="ECO:0000256" key="11">
    <source>
        <dbReference type="ARBA" id="ARBA00042775"/>
    </source>
</evidence>
<dbReference type="PANTHER" id="PTHR47529">
    <property type="entry name" value="PEPTIDYL-PROLYL CIS-TRANS ISOMERASE D"/>
    <property type="match status" value="1"/>
</dbReference>
<dbReference type="Gene3D" id="1.10.4030.10">
    <property type="entry name" value="Porin chaperone SurA, peptide-binding domain"/>
    <property type="match status" value="1"/>
</dbReference>
<organism evidence="14 15">
    <name type="scientific">Tibeticola sediminis</name>
    <dbReference type="NCBI Taxonomy" id="1917811"/>
    <lineage>
        <taxon>Bacteria</taxon>
        <taxon>Pseudomonadati</taxon>
        <taxon>Pseudomonadota</taxon>
        <taxon>Betaproteobacteria</taxon>
        <taxon>Burkholderiales</taxon>
        <taxon>Comamonadaceae</taxon>
        <taxon>Tibeticola</taxon>
    </lineage>
</organism>
<evidence type="ECO:0000256" key="5">
    <source>
        <dbReference type="ARBA" id="ARBA00022989"/>
    </source>
</evidence>
<protein>
    <recommendedName>
        <fullName evidence="10">Periplasmic chaperone PpiD</fullName>
    </recommendedName>
    <alternativeName>
        <fullName evidence="11">Periplasmic folding chaperone</fullName>
    </alternativeName>
</protein>
<dbReference type="GO" id="GO:0003755">
    <property type="term" value="F:peptidyl-prolyl cis-trans isomerase activity"/>
    <property type="evidence" value="ECO:0007669"/>
    <property type="project" value="UniProtKB-KW"/>
</dbReference>
<comment type="caution">
    <text evidence="14">The sequence shown here is derived from an EMBL/GenBank/DDBJ whole genome shotgun (WGS) entry which is preliminary data.</text>
</comment>
<dbReference type="SUPFAM" id="SSF109998">
    <property type="entry name" value="Triger factor/SurA peptide-binding domain-like"/>
    <property type="match status" value="1"/>
</dbReference>
<dbReference type="InterPro" id="IPR046357">
    <property type="entry name" value="PPIase_dom_sf"/>
</dbReference>
<evidence type="ECO:0000313" key="14">
    <source>
        <dbReference type="EMBL" id="RPE65107.1"/>
    </source>
</evidence>
<evidence type="ECO:0000256" key="2">
    <source>
        <dbReference type="ARBA" id="ARBA00022475"/>
    </source>
</evidence>
<dbReference type="Gene3D" id="3.10.50.40">
    <property type="match status" value="1"/>
</dbReference>
<keyword evidence="12" id="KW-0697">Rotamase</keyword>
<dbReference type="AlphaFoldDB" id="A0A3N4UJ35"/>
<keyword evidence="6" id="KW-0472">Membrane</keyword>
<evidence type="ECO:0000256" key="7">
    <source>
        <dbReference type="ARBA" id="ARBA00023186"/>
    </source>
</evidence>
<evidence type="ECO:0000313" key="15">
    <source>
        <dbReference type="Proteomes" id="UP000272193"/>
    </source>
</evidence>
<dbReference type="Proteomes" id="UP000272193">
    <property type="component" value="Unassembled WGS sequence"/>
</dbReference>
<evidence type="ECO:0000256" key="8">
    <source>
        <dbReference type="ARBA" id="ARBA00023235"/>
    </source>
</evidence>
<keyword evidence="7" id="KW-0143">Chaperone</keyword>
<dbReference type="SUPFAM" id="SSF54534">
    <property type="entry name" value="FKBP-like"/>
    <property type="match status" value="1"/>
</dbReference>
<sequence>MFDFVRKHKRIMQFLLFLLIVPSFVLFGLDGYNRFREKSPVVARVGDVEITQAQWDQAHKLEVDRARQAMPNLDLGLLESPRARYATLERLVQDRLLEAAARRWHLSVGDAKLALELQSNPVIAGLRGPDGKLDVDRYRQLLASQGLTPEVFEAQVRAELSAQQVVRAVSESQLMVPQLADVALAALFERREIELARFAPKSFRDGLKPTEDELKAYFEAHPQRFQAPERIDVEYVVLDVDTVRQSVSVSDAEVEDYYRQNAARYATPEERRASHILIAVDSGAGAAAREQAKAKANEIREQLRQNPARFAELARQVSQDPGSAANGGDLGFFARGAMVKPFEDAVFSLKKGEISDVVETEFGYHIITVTDVRGGQQKSLAEVRAQIVDELKKTLAQRRFAELAESFSNAVYEQSESLKPVAERFKLRLEVAQGVERKPKPGEAGVLADPKFLAALFSAESIEKKRNTEAIELGPNRLVAGRVLRHEPAHTRPYAEVRDQVKELWLEERSVALAKAEGEKRLREWKSTPASAVLPERLTVGRDQTAGLPGAVIDAVLRAPRSNLPALVGVDLGAQGYVVVRVKSVLPATEVPEAMRQKSRQAWAEAWTGAEVQAYLSSLKAAFGVKILVPEPSKEAEGG</sequence>
<dbReference type="Pfam" id="PF13616">
    <property type="entry name" value="Rotamase_3"/>
    <property type="match status" value="1"/>
</dbReference>
<evidence type="ECO:0000256" key="10">
    <source>
        <dbReference type="ARBA" id="ARBA00040743"/>
    </source>
</evidence>
<evidence type="ECO:0000256" key="12">
    <source>
        <dbReference type="PROSITE-ProRule" id="PRU00278"/>
    </source>
</evidence>
<reference evidence="14 15" key="1">
    <citation type="submission" date="2018-11" db="EMBL/GenBank/DDBJ databases">
        <title>Genomic Encyclopedia of Type Strains, Phase IV (KMG-IV): sequencing the most valuable type-strain genomes for metagenomic binning, comparative biology and taxonomic classification.</title>
        <authorList>
            <person name="Goeker M."/>
        </authorList>
    </citation>
    <scope>NUCLEOTIDE SEQUENCE [LARGE SCALE GENOMIC DNA]</scope>
    <source>
        <strain evidence="14 15">DSM 101684</strain>
    </source>
</reference>
<keyword evidence="4" id="KW-0812">Transmembrane</keyword>
<feature type="domain" description="PpiC" evidence="13">
    <location>
        <begin position="268"/>
        <end position="371"/>
    </location>
</feature>
<dbReference type="EMBL" id="RKQL01000005">
    <property type="protein sequence ID" value="RPE65107.1"/>
    <property type="molecule type" value="Genomic_DNA"/>
</dbReference>
<dbReference type="PANTHER" id="PTHR47529:SF1">
    <property type="entry name" value="PERIPLASMIC CHAPERONE PPID"/>
    <property type="match status" value="1"/>
</dbReference>
<name>A0A3N4UJ35_9BURK</name>
<keyword evidence="3" id="KW-0997">Cell inner membrane</keyword>
<evidence type="ECO:0000256" key="4">
    <source>
        <dbReference type="ARBA" id="ARBA00022692"/>
    </source>
</evidence>
<comment type="similarity">
    <text evidence="9">Belongs to the PpiD chaperone family.</text>
</comment>
<gene>
    <name evidence="14" type="ORF">EDC62_2236</name>
</gene>
<proteinExistence type="inferred from homology"/>
<keyword evidence="5" id="KW-1133">Transmembrane helix</keyword>
<evidence type="ECO:0000256" key="3">
    <source>
        <dbReference type="ARBA" id="ARBA00022519"/>
    </source>
</evidence>
<dbReference type="InterPro" id="IPR027304">
    <property type="entry name" value="Trigger_fact/SurA_dom_sf"/>
</dbReference>
<evidence type="ECO:0000256" key="9">
    <source>
        <dbReference type="ARBA" id="ARBA00038408"/>
    </source>
</evidence>
<dbReference type="PROSITE" id="PS50198">
    <property type="entry name" value="PPIC_PPIASE_2"/>
    <property type="match status" value="1"/>
</dbReference>
<keyword evidence="2" id="KW-1003">Cell membrane</keyword>
<evidence type="ECO:0000259" key="13">
    <source>
        <dbReference type="PROSITE" id="PS50198"/>
    </source>
</evidence>
<dbReference type="PROSITE" id="PS01096">
    <property type="entry name" value="PPIC_PPIASE_1"/>
    <property type="match status" value="1"/>
</dbReference>
<keyword evidence="15" id="KW-1185">Reference proteome</keyword>
<dbReference type="GO" id="GO:0005886">
    <property type="term" value="C:plasma membrane"/>
    <property type="evidence" value="ECO:0007669"/>
    <property type="project" value="UniProtKB-SubCell"/>
</dbReference>
<dbReference type="InterPro" id="IPR052029">
    <property type="entry name" value="PpiD_chaperone"/>
</dbReference>
<evidence type="ECO:0000256" key="1">
    <source>
        <dbReference type="ARBA" id="ARBA00004382"/>
    </source>
</evidence>
<dbReference type="InterPro" id="IPR023058">
    <property type="entry name" value="PPIase_PpiC_CS"/>
</dbReference>
<dbReference type="InterPro" id="IPR000297">
    <property type="entry name" value="PPIase_PpiC"/>
</dbReference>
<accession>A0A3N4UJ35</accession>
<dbReference type="OrthoDB" id="9812372at2"/>
<comment type="subcellular location">
    <subcellularLocation>
        <location evidence="1">Cell inner membrane</location>
        <topology evidence="1">Single-pass type II membrane protein</topology>
        <orientation evidence="1">Periplasmic side</orientation>
    </subcellularLocation>
</comment>
<dbReference type="RefSeq" id="WP_124223698.1">
    <property type="nucleotide sequence ID" value="NZ_RKQL01000005.1"/>
</dbReference>
<evidence type="ECO:0000256" key="6">
    <source>
        <dbReference type="ARBA" id="ARBA00023136"/>
    </source>
</evidence>
<keyword evidence="8 12" id="KW-0413">Isomerase</keyword>